<organism evidence="5 6">
    <name type="scientific">Rhynocoris fuscipes</name>
    <dbReference type="NCBI Taxonomy" id="488301"/>
    <lineage>
        <taxon>Eukaryota</taxon>
        <taxon>Metazoa</taxon>
        <taxon>Ecdysozoa</taxon>
        <taxon>Arthropoda</taxon>
        <taxon>Hexapoda</taxon>
        <taxon>Insecta</taxon>
        <taxon>Pterygota</taxon>
        <taxon>Neoptera</taxon>
        <taxon>Paraneoptera</taxon>
        <taxon>Hemiptera</taxon>
        <taxon>Heteroptera</taxon>
        <taxon>Panheteroptera</taxon>
        <taxon>Cimicomorpha</taxon>
        <taxon>Reduviidae</taxon>
        <taxon>Harpactorinae</taxon>
        <taxon>Harpactorini</taxon>
        <taxon>Rhynocoris</taxon>
    </lineage>
</organism>
<evidence type="ECO:0000256" key="2">
    <source>
        <dbReference type="ARBA" id="ARBA00023054"/>
    </source>
</evidence>
<keyword evidence="6" id="KW-1185">Reference proteome</keyword>
<dbReference type="EMBL" id="JAPXFL010000012">
    <property type="protein sequence ID" value="KAK9499148.1"/>
    <property type="molecule type" value="Genomic_DNA"/>
</dbReference>
<name>A0AAW1CN57_9HEMI</name>
<feature type="compositionally biased region" description="Acidic residues" evidence="4">
    <location>
        <begin position="360"/>
        <end position="377"/>
    </location>
</feature>
<feature type="coiled-coil region" evidence="3">
    <location>
        <begin position="78"/>
        <end position="180"/>
    </location>
</feature>
<dbReference type="Proteomes" id="UP001461498">
    <property type="component" value="Unassembled WGS sequence"/>
</dbReference>
<evidence type="ECO:0000256" key="1">
    <source>
        <dbReference type="ARBA" id="ARBA00005872"/>
    </source>
</evidence>
<accession>A0AAW1CN57</accession>
<dbReference type="Pfam" id="PF09789">
    <property type="entry name" value="CC149"/>
    <property type="match status" value="1"/>
</dbReference>
<dbReference type="InterPro" id="IPR019179">
    <property type="entry name" value="CC149"/>
</dbReference>
<feature type="region of interest" description="Disordered" evidence="4">
    <location>
        <begin position="355"/>
        <end position="392"/>
    </location>
</feature>
<evidence type="ECO:0008006" key="7">
    <source>
        <dbReference type="Google" id="ProtNLM"/>
    </source>
</evidence>
<comment type="similarity">
    <text evidence="1">Belongs to the CCDC149 family.</text>
</comment>
<dbReference type="AlphaFoldDB" id="A0AAW1CN57"/>
<evidence type="ECO:0000256" key="3">
    <source>
        <dbReference type="SAM" id="Coils"/>
    </source>
</evidence>
<evidence type="ECO:0000313" key="5">
    <source>
        <dbReference type="EMBL" id="KAK9499148.1"/>
    </source>
</evidence>
<evidence type="ECO:0000256" key="4">
    <source>
        <dbReference type="SAM" id="MobiDB-lite"/>
    </source>
</evidence>
<proteinExistence type="inferred from homology"/>
<feature type="coiled-coil region" evidence="3">
    <location>
        <begin position="10"/>
        <end position="44"/>
    </location>
</feature>
<gene>
    <name evidence="5" type="ORF">O3M35_003651</name>
</gene>
<keyword evidence="2 3" id="KW-0175">Coiled coil</keyword>
<reference evidence="5 6" key="1">
    <citation type="submission" date="2022-12" db="EMBL/GenBank/DDBJ databases">
        <title>Chromosome-level genome assembly of true bugs.</title>
        <authorList>
            <person name="Ma L."/>
            <person name="Li H."/>
        </authorList>
    </citation>
    <scope>NUCLEOTIDE SEQUENCE [LARGE SCALE GENOMIC DNA]</scope>
    <source>
        <strain evidence="5">Lab_2022b</strain>
    </source>
</reference>
<protein>
    <recommendedName>
        <fullName evidence="7">Coiled-coil domain-containing protein 149</fullName>
    </recommendedName>
</protein>
<evidence type="ECO:0000313" key="6">
    <source>
        <dbReference type="Proteomes" id="UP001461498"/>
    </source>
</evidence>
<sequence length="416" mass="47538">MDCDTFLAENNALKMKLQSKTEALKILSKELSECKKERDRLSLLLEDKTYFQHQHLHDQPKLYGLNVDDINYAENREIQIIKDKNKLLLLEIEDLKQRLNSVQGDMKVLRRDRNGSRESTMSVENNVSWHQREELIQELEETKAKVRHLSTDLQALLDEKEELVTERDAYRCKVHRLNHELAVLLKADTPPIDIDSLIMENKYVKDRCDQILAEKEIVIQSLRKYKAMLDKKKMKGNVRLGANTSDMVVTHKQVHELLDADGAVWTSPYNAEATLSDLRSLSLALLDALQDKTVALTHQRRANKILADRVSNLESRLSKQKPIYPSNYLLSGYTSSQVDKDINILSIKSSLSSESKLSADAEEPIDEEKGEDEDQEDCSSPSTIGLKENDGMLPPQLQELVIKAMQEISLENSVES</sequence>
<dbReference type="PANTHER" id="PTHR21682">
    <property type="entry name" value="COILED-COIL DOMAIN-CONTAINING PROTEIN 149"/>
    <property type="match status" value="1"/>
</dbReference>
<comment type="caution">
    <text evidence="5">The sequence shown here is derived from an EMBL/GenBank/DDBJ whole genome shotgun (WGS) entry which is preliminary data.</text>
</comment>
<dbReference type="PANTHER" id="PTHR21682:SF2">
    <property type="entry name" value="COILED-COIL DOMAIN-CONTAINING PROTEIN 149"/>
    <property type="match status" value="1"/>
</dbReference>